<dbReference type="InterPro" id="IPR045865">
    <property type="entry name" value="ACT-like_dom_sf"/>
</dbReference>
<dbReference type="EMBL" id="VLTL01000219">
    <property type="protein sequence ID" value="KAA0151341.1"/>
    <property type="molecule type" value="Genomic_DNA"/>
</dbReference>
<dbReference type="PROSITE" id="PS00671">
    <property type="entry name" value="D_2_HYDROXYACID_DH_3"/>
    <property type="match status" value="1"/>
</dbReference>
<accession>A0A5A8CDG0</accession>
<keyword evidence="17" id="KW-1185">Reference proteome</keyword>
<evidence type="ECO:0000256" key="5">
    <source>
        <dbReference type="ARBA" id="ARBA00022605"/>
    </source>
</evidence>
<comment type="catalytic activity">
    <reaction evidence="9 10">
        <text>(2R)-3-phosphoglycerate + NAD(+) = 3-phosphooxypyruvate + NADH + H(+)</text>
        <dbReference type="Rhea" id="RHEA:12641"/>
        <dbReference type="ChEBI" id="CHEBI:15378"/>
        <dbReference type="ChEBI" id="CHEBI:18110"/>
        <dbReference type="ChEBI" id="CHEBI:57540"/>
        <dbReference type="ChEBI" id="CHEBI:57945"/>
        <dbReference type="ChEBI" id="CHEBI:58272"/>
        <dbReference type="EC" id="1.1.1.95"/>
    </reaction>
</comment>
<dbReference type="NCBIfam" id="TIGR01327">
    <property type="entry name" value="PGDH"/>
    <property type="match status" value="1"/>
</dbReference>
<dbReference type="InterPro" id="IPR006236">
    <property type="entry name" value="PGDH"/>
</dbReference>
<evidence type="ECO:0000256" key="2">
    <source>
        <dbReference type="ARBA" id="ARBA00005854"/>
    </source>
</evidence>
<evidence type="ECO:0000256" key="10">
    <source>
        <dbReference type="RuleBase" id="RU363003"/>
    </source>
</evidence>
<dbReference type="InterPro" id="IPR029753">
    <property type="entry name" value="D-isomer_DH_CS"/>
</dbReference>
<dbReference type="InterPro" id="IPR036291">
    <property type="entry name" value="NAD(P)-bd_dom_sf"/>
</dbReference>
<dbReference type="PROSITE" id="PS00065">
    <property type="entry name" value="D_2_HYDROXYACID_DH_1"/>
    <property type="match status" value="1"/>
</dbReference>
<dbReference type="InterPro" id="IPR002912">
    <property type="entry name" value="ACT_dom"/>
</dbReference>
<evidence type="ECO:0000256" key="3">
    <source>
        <dbReference type="ARBA" id="ARBA00013143"/>
    </source>
</evidence>
<evidence type="ECO:0000256" key="8">
    <source>
        <dbReference type="ARBA" id="ARBA00023299"/>
    </source>
</evidence>
<dbReference type="Gene3D" id="3.30.1330.90">
    <property type="entry name" value="D-3-phosphoglycerate dehydrogenase, domain 3"/>
    <property type="match status" value="1"/>
</dbReference>
<comment type="similarity">
    <text evidence="2 10">Belongs to the D-isomer specific 2-hydroxyacid dehydrogenase family.</text>
</comment>
<evidence type="ECO:0000313" key="19">
    <source>
        <dbReference type="Proteomes" id="UP000325113"/>
    </source>
</evidence>
<dbReference type="Proteomes" id="UP000323011">
    <property type="component" value="Unassembled WGS sequence"/>
</dbReference>
<evidence type="ECO:0000313" key="13">
    <source>
        <dbReference type="EMBL" id="KAA0151341.1"/>
    </source>
</evidence>
<dbReference type="EC" id="1.1.1.95" evidence="3 10"/>
<protein>
    <recommendedName>
        <fullName evidence="4 10">D-3-phosphoglycerate dehydrogenase</fullName>
        <ecNumber evidence="3 10">1.1.1.95</ecNumber>
    </recommendedName>
</protein>
<evidence type="ECO:0000313" key="14">
    <source>
        <dbReference type="EMBL" id="KAA0165314.1"/>
    </source>
</evidence>
<keyword evidence="7 10" id="KW-0520">NAD</keyword>
<feature type="domain" description="ACT" evidence="11">
    <location>
        <begin position="502"/>
        <end position="577"/>
    </location>
</feature>
<sequence>MAAASAVARAARGGRGVHTSAGSLARILCADNVSPVCAQVFKDRGHHVVEWAGGLSPADLKAELPKYDGIVVRSSTNLTEDIFPHCPNLKIVGRAGVGVDNIDRSAATRHGVIVMNTPGGNTRAAAELTISLLASMLRQVPAAHISMREGKWERKAFTGTEMNGKVLGVIGLGSIGGAVARYAQAFGMKVLGFDPKTSAEDAAAMGVTLATVDEVLAGSDVVSLHVPGGPATKNMIDAGAIAKMRDGAYIVNAARGNIVDMSALRAALDSGKIAGAALDVYPEEPVTSEDARAVVDHPRVVPTPHLGASTEEAQVQVAKEIAEQMSDALAGTRFEGVVNAPFVGLTRDPAALPFLECAEALGSMLAQMAADSLPLSRIEVVFRGRTMQGDARYRDGLAGAVMKGALPHLRPDLSAGSINLLNAPHLAAEASIDVKVRSTDEARRAGVDVSAGDEYMNAISVRGFDAAGRMHQLAGSVIDGKPRIIGVDEWRGIRTFRPVRTVLLLNNIDRPGAVADVTAILAEARINVAAMGVARQAPGQPALCMLTVDERVPRTVRARIEALDQVSAVRSATFDKFETV</sequence>
<dbReference type="OrthoDB" id="1621027at2759"/>
<dbReference type="Pfam" id="PF00389">
    <property type="entry name" value="2-Hacid_dh"/>
    <property type="match status" value="1"/>
</dbReference>
<dbReference type="Gene3D" id="3.30.70.260">
    <property type="match status" value="1"/>
</dbReference>
<dbReference type="InterPro" id="IPR045626">
    <property type="entry name" value="PGDH_ASB_dom"/>
</dbReference>
<dbReference type="InterPro" id="IPR006139">
    <property type="entry name" value="D-isomer_2_OHA_DH_cat_dom"/>
</dbReference>
<dbReference type="Gene3D" id="3.40.50.720">
    <property type="entry name" value="NAD(P)-binding Rossmann-like Domain"/>
    <property type="match status" value="2"/>
</dbReference>
<evidence type="ECO:0000313" key="18">
    <source>
        <dbReference type="Proteomes" id="UP000324907"/>
    </source>
</evidence>
<evidence type="ECO:0000313" key="16">
    <source>
        <dbReference type="Proteomes" id="UP000322899"/>
    </source>
</evidence>
<dbReference type="Proteomes" id="UP000325113">
    <property type="component" value="Unassembled WGS sequence"/>
</dbReference>
<dbReference type="Proteomes" id="UP000324907">
    <property type="component" value="Unassembled WGS sequence"/>
</dbReference>
<dbReference type="SUPFAM" id="SSF52283">
    <property type="entry name" value="Formate/glycerate dehydrogenase catalytic domain-like"/>
    <property type="match status" value="1"/>
</dbReference>
<dbReference type="GO" id="GO:0051287">
    <property type="term" value="F:NAD binding"/>
    <property type="evidence" value="ECO:0007669"/>
    <property type="project" value="UniProtKB-UniRule"/>
</dbReference>
<dbReference type="SUPFAM" id="SSF51735">
    <property type="entry name" value="NAD(P)-binding Rossmann-fold domains"/>
    <property type="match status" value="1"/>
</dbReference>
<evidence type="ECO:0000259" key="11">
    <source>
        <dbReference type="PROSITE" id="PS51671"/>
    </source>
</evidence>
<dbReference type="EMBL" id="VLTM01000013">
    <property type="protein sequence ID" value="KAA0165314.1"/>
    <property type="molecule type" value="Genomic_DNA"/>
</dbReference>
<dbReference type="Proteomes" id="UP000322899">
    <property type="component" value="Unassembled WGS sequence"/>
</dbReference>
<keyword evidence="5 10" id="KW-0028">Amino-acid biosynthesis</keyword>
<evidence type="ECO:0000313" key="17">
    <source>
        <dbReference type="Proteomes" id="UP000323011"/>
    </source>
</evidence>
<reference evidence="16 17" key="1">
    <citation type="submission" date="2019-07" db="EMBL/GenBank/DDBJ databases">
        <title>Genomes of Cafeteria roenbergensis.</title>
        <authorList>
            <person name="Fischer M.G."/>
            <person name="Hackl T."/>
            <person name="Roman M."/>
        </authorList>
    </citation>
    <scope>NUCLEOTIDE SEQUENCE [LARGE SCALE GENOMIC DNA]</scope>
    <source>
        <strain evidence="12 17">BVI</strain>
        <strain evidence="14 19">Cflag</strain>
        <strain evidence="15 16">E4-10P</strain>
        <strain evidence="13 18">RCC970-E3</strain>
    </source>
</reference>
<dbReference type="InterPro" id="IPR006140">
    <property type="entry name" value="D-isomer_DH_NAD-bd"/>
</dbReference>
<dbReference type="GO" id="GO:0004617">
    <property type="term" value="F:phosphoglycerate dehydrogenase activity"/>
    <property type="evidence" value="ECO:0007669"/>
    <property type="project" value="UniProtKB-EC"/>
</dbReference>
<evidence type="ECO:0000256" key="7">
    <source>
        <dbReference type="ARBA" id="ARBA00023027"/>
    </source>
</evidence>
<proteinExistence type="inferred from homology"/>
<dbReference type="PROSITE" id="PS00670">
    <property type="entry name" value="D_2_HYDROXYACID_DH_2"/>
    <property type="match status" value="1"/>
</dbReference>
<evidence type="ECO:0000256" key="6">
    <source>
        <dbReference type="ARBA" id="ARBA00023002"/>
    </source>
</evidence>
<dbReference type="OMA" id="NLECAYN"/>
<keyword evidence="8 10" id="KW-0718">Serine biosynthesis</keyword>
<dbReference type="EMBL" id="VLTO01000029">
    <property type="protein sequence ID" value="KAA0173765.1"/>
    <property type="molecule type" value="Genomic_DNA"/>
</dbReference>
<dbReference type="Pfam" id="PF02826">
    <property type="entry name" value="2-Hacid_dh_C"/>
    <property type="match status" value="1"/>
</dbReference>
<evidence type="ECO:0000313" key="15">
    <source>
        <dbReference type="EMBL" id="KAA0173765.1"/>
    </source>
</evidence>
<dbReference type="GO" id="GO:0006564">
    <property type="term" value="P:L-serine biosynthetic process"/>
    <property type="evidence" value="ECO:0007669"/>
    <property type="project" value="UniProtKB-KW"/>
</dbReference>
<gene>
    <name evidence="15" type="ORF">FNF27_04713</name>
    <name evidence="13" type="ORF">FNF28_07146</name>
    <name evidence="12" type="ORF">FNF29_05540</name>
    <name evidence="14" type="ORF">FNF31_01967</name>
</gene>
<keyword evidence="6 10" id="KW-0560">Oxidoreductase</keyword>
<name>A0A5A8CDG0_CAFRO</name>
<comment type="pathway">
    <text evidence="1 10">Amino-acid biosynthesis; L-serine biosynthesis; L-serine from 3-phospho-D-glycerate: step 1/3.</text>
</comment>
<dbReference type="FunFam" id="3.40.50.720:FF:000021">
    <property type="entry name" value="D-3-phosphoglycerate dehydrogenase"/>
    <property type="match status" value="1"/>
</dbReference>
<dbReference type="AlphaFoldDB" id="A0A5A8CDG0"/>
<evidence type="ECO:0000256" key="4">
    <source>
        <dbReference type="ARBA" id="ARBA00021582"/>
    </source>
</evidence>
<dbReference type="SUPFAM" id="SSF55021">
    <property type="entry name" value="ACT-like"/>
    <property type="match status" value="1"/>
</dbReference>
<comment type="caution">
    <text evidence="12">The sequence shown here is derived from an EMBL/GenBank/DDBJ whole genome shotgun (WGS) entry which is preliminary data.</text>
</comment>
<organism evidence="12 17">
    <name type="scientific">Cafeteria roenbergensis</name>
    <name type="common">Marine flagellate</name>
    <dbReference type="NCBI Taxonomy" id="33653"/>
    <lineage>
        <taxon>Eukaryota</taxon>
        <taxon>Sar</taxon>
        <taxon>Stramenopiles</taxon>
        <taxon>Bigyra</taxon>
        <taxon>Opalozoa</taxon>
        <taxon>Bicosoecida</taxon>
        <taxon>Cafeteriaceae</taxon>
        <taxon>Cafeteria</taxon>
    </lineage>
</organism>
<dbReference type="PANTHER" id="PTHR42789">
    <property type="entry name" value="D-ISOMER SPECIFIC 2-HYDROXYACID DEHYDROGENASE FAMILY PROTEIN (AFU_ORTHOLOGUE AFUA_6G10090)"/>
    <property type="match status" value="1"/>
</dbReference>
<evidence type="ECO:0000313" key="12">
    <source>
        <dbReference type="EMBL" id="KAA0150100.1"/>
    </source>
</evidence>
<dbReference type="SUPFAM" id="SSF143548">
    <property type="entry name" value="Serine metabolism enzymes domain"/>
    <property type="match status" value="1"/>
</dbReference>
<dbReference type="InterPro" id="IPR050857">
    <property type="entry name" value="D-2-hydroxyacid_DH"/>
</dbReference>
<dbReference type="Pfam" id="PF19304">
    <property type="entry name" value="PGDH_inter"/>
    <property type="match status" value="1"/>
</dbReference>
<dbReference type="EMBL" id="VLTN01000037">
    <property type="protein sequence ID" value="KAA0150100.1"/>
    <property type="molecule type" value="Genomic_DNA"/>
</dbReference>
<evidence type="ECO:0000256" key="1">
    <source>
        <dbReference type="ARBA" id="ARBA00005216"/>
    </source>
</evidence>
<dbReference type="PROSITE" id="PS51671">
    <property type="entry name" value="ACT"/>
    <property type="match status" value="1"/>
</dbReference>
<dbReference type="InterPro" id="IPR029752">
    <property type="entry name" value="D-isomer_DH_CS1"/>
</dbReference>
<dbReference type="Pfam" id="PF01842">
    <property type="entry name" value="ACT"/>
    <property type="match status" value="1"/>
</dbReference>
<dbReference type="CDD" id="cd12173">
    <property type="entry name" value="PGDH_4"/>
    <property type="match status" value="1"/>
</dbReference>
<dbReference type="InterPro" id="IPR029009">
    <property type="entry name" value="ASB_dom_sf"/>
</dbReference>
<dbReference type="UniPathway" id="UPA00135">
    <property type="reaction ID" value="UER00196"/>
</dbReference>
<evidence type="ECO:0000256" key="9">
    <source>
        <dbReference type="ARBA" id="ARBA00048731"/>
    </source>
</evidence>
<dbReference type="PANTHER" id="PTHR42789:SF1">
    <property type="entry name" value="D-ISOMER SPECIFIC 2-HYDROXYACID DEHYDROGENASE FAMILY PROTEIN (AFU_ORTHOLOGUE AFUA_6G10090)"/>
    <property type="match status" value="1"/>
</dbReference>